<dbReference type="InterPro" id="IPR051325">
    <property type="entry name" value="Nudix_hydrolase_domain"/>
</dbReference>
<dbReference type="AlphaFoldDB" id="A0A0B5NDQ6"/>
<dbReference type="KEGG" id="btw:BF38_4228"/>
<feature type="domain" description="Nudix hydrolase" evidence="2">
    <location>
        <begin position="17"/>
        <end position="145"/>
    </location>
</feature>
<dbReference type="GO" id="GO:0006167">
    <property type="term" value="P:AMP biosynthetic process"/>
    <property type="evidence" value="ECO:0007669"/>
    <property type="project" value="TreeGrafter"/>
</dbReference>
<evidence type="ECO:0000313" key="5">
    <source>
        <dbReference type="Proteomes" id="UP000031876"/>
    </source>
</evidence>
<keyword evidence="1 4" id="KW-0378">Hydrolase</keyword>
<gene>
    <name evidence="3" type="ORF">BF38_4228</name>
    <name evidence="4" type="ORF">FOC89_28885</name>
</gene>
<dbReference type="RefSeq" id="WP_000624026.1">
    <property type="nucleotide sequence ID" value="NZ_CP009335.1"/>
</dbReference>
<dbReference type="InterPro" id="IPR000086">
    <property type="entry name" value="NUDIX_hydrolase_dom"/>
</dbReference>
<evidence type="ECO:0000259" key="2">
    <source>
        <dbReference type="PROSITE" id="PS51462"/>
    </source>
</evidence>
<dbReference type="EMBL" id="CP009335">
    <property type="protein sequence ID" value="AJG75909.1"/>
    <property type="molecule type" value="Genomic_DNA"/>
</dbReference>
<dbReference type="Pfam" id="PF00293">
    <property type="entry name" value="NUDIX"/>
    <property type="match status" value="1"/>
</dbReference>
<proteinExistence type="predicted"/>
<dbReference type="GO" id="GO:0006754">
    <property type="term" value="P:ATP biosynthetic process"/>
    <property type="evidence" value="ECO:0007669"/>
    <property type="project" value="TreeGrafter"/>
</dbReference>
<evidence type="ECO:0000313" key="3">
    <source>
        <dbReference type="EMBL" id="AJG75909.1"/>
    </source>
</evidence>
<dbReference type="PANTHER" id="PTHR21340:SF0">
    <property type="entry name" value="BIS(5'-NUCLEOSYL)-TETRAPHOSPHATASE [ASYMMETRICAL]"/>
    <property type="match status" value="1"/>
</dbReference>
<dbReference type="PROSITE" id="PS00893">
    <property type="entry name" value="NUDIX_BOX"/>
    <property type="match status" value="1"/>
</dbReference>
<dbReference type="CDD" id="cd04684">
    <property type="entry name" value="NUDIX_Hydrolase"/>
    <property type="match status" value="1"/>
</dbReference>
<dbReference type="Gene3D" id="3.90.79.10">
    <property type="entry name" value="Nucleoside Triphosphate Pyrophosphohydrolase"/>
    <property type="match status" value="1"/>
</dbReference>
<dbReference type="GO" id="GO:0004081">
    <property type="term" value="F:bis(5'-nucleosyl)-tetraphosphatase (asymmetrical) activity"/>
    <property type="evidence" value="ECO:0007669"/>
    <property type="project" value="TreeGrafter"/>
</dbReference>
<sequence>MISKLTFGYKKPTEQYVLRPSCYAIIFNSTSSKIAVIQKGDRYFLPGGGIEGTETKDECLHRELLEELGWIIEIEQYIGNAMRYFYAEKEDTYYLNDGFFYIANMVRKQTDKCEEDHILKWMSPLHAVELLIHDHQKWAIEQALLLRNEKGSPSI</sequence>
<name>A0A0B5NDQ6_BACTU</name>
<dbReference type="PROSITE" id="PS51462">
    <property type="entry name" value="NUDIX"/>
    <property type="match status" value="1"/>
</dbReference>
<evidence type="ECO:0000313" key="4">
    <source>
        <dbReference type="EMBL" id="QKH27799.1"/>
    </source>
</evidence>
<reference evidence="3 5" key="1">
    <citation type="journal article" date="2015" name="Genome Announc.">
        <title>Complete genome sequences for 35 biothreat assay-relevant bacillus species.</title>
        <authorList>
            <person name="Johnson S.L."/>
            <person name="Daligault H.E."/>
            <person name="Davenport K.W."/>
            <person name="Jaissle J."/>
            <person name="Frey K.G."/>
            <person name="Ladner J.T."/>
            <person name="Broomall S.M."/>
            <person name="Bishop-Lilly K.A."/>
            <person name="Bruce D.C."/>
            <person name="Gibbons H.S."/>
            <person name="Coyne S.R."/>
            <person name="Lo C.C."/>
            <person name="Meincke L."/>
            <person name="Munk A.C."/>
            <person name="Koroleva G.I."/>
            <person name="Rosenzweig C.N."/>
            <person name="Palacios G.F."/>
            <person name="Redden C.L."/>
            <person name="Minogue T.D."/>
            <person name="Chain P.S."/>
        </authorList>
    </citation>
    <scope>NUCLEOTIDE SEQUENCE [LARGE SCALE GENOMIC DNA]</scope>
    <source>
        <strain evidence="3 5">HD1011</strain>
    </source>
</reference>
<dbReference type="PANTHER" id="PTHR21340">
    <property type="entry name" value="DIADENOSINE 5,5-P1,P4-TETRAPHOSPHATE PYROPHOSPHOHYDROLASE MUTT"/>
    <property type="match status" value="1"/>
</dbReference>
<organism evidence="4 6">
    <name type="scientific">Bacillus thuringiensis</name>
    <dbReference type="NCBI Taxonomy" id="1428"/>
    <lineage>
        <taxon>Bacteria</taxon>
        <taxon>Bacillati</taxon>
        <taxon>Bacillota</taxon>
        <taxon>Bacilli</taxon>
        <taxon>Bacillales</taxon>
        <taxon>Bacillaceae</taxon>
        <taxon>Bacillus</taxon>
        <taxon>Bacillus cereus group</taxon>
    </lineage>
</organism>
<reference evidence="4 6" key="2">
    <citation type="submission" date="2020-05" db="EMBL/GenBank/DDBJ databases">
        <title>FDA dAtabase for Regulatory Grade micrObial Sequences (FDA-ARGOS): Supporting development and validation of Infectious Disease Dx tests.</title>
        <authorList>
            <person name="Nelson B."/>
            <person name="Plummer A."/>
            <person name="Tallon L."/>
            <person name="Sadzewicz L."/>
            <person name="Zhao X."/>
            <person name="Vavikolanu K."/>
            <person name="Mehta A."/>
            <person name="Aluvathingal J."/>
            <person name="Nadendla S."/>
            <person name="Myers T."/>
            <person name="Yan Y."/>
            <person name="Sichtig H."/>
        </authorList>
    </citation>
    <scope>NUCLEOTIDE SEQUENCE [LARGE SCALE GENOMIC DNA]</scope>
    <source>
        <strain evidence="4 6">FDAARGOS_795</strain>
    </source>
</reference>
<protein>
    <submittedName>
        <fullName evidence="3">NUDIX domain protein</fullName>
    </submittedName>
    <submittedName>
        <fullName evidence="4">NUDIX hydrolase</fullName>
    </submittedName>
</protein>
<dbReference type="InterPro" id="IPR015797">
    <property type="entry name" value="NUDIX_hydrolase-like_dom_sf"/>
</dbReference>
<dbReference type="Proteomes" id="UP000031876">
    <property type="component" value="Chromosome"/>
</dbReference>
<dbReference type="InterPro" id="IPR020084">
    <property type="entry name" value="NUDIX_hydrolase_CS"/>
</dbReference>
<dbReference type="SUPFAM" id="SSF55811">
    <property type="entry name" value="Nudix"/>
    <property type="match status" value="1"/>
</dbReference>
<dbReference type="EMBL" id="CP053980">
    <property type="protein sequence ID" value="QKH27799.1"/>
    <property type="molecule type" value="Genomic_DNA"/>
</dbReference>
<accession>A0A0B5NDQ6</accession>
<evidence type="ECO:0000313" key="6">
    <source>
        <dbReference type="Proteomes" id="UP000501107"/>
    </source>
</evidence>
<evidence type="ECO:0000256" key="1">
    <source>
        <dbReference type="ARBA" id="ARBA00022801"/>
    </source>
</evidence>
<dbReference type="Proteomes" id="UP000501107">
    <property type="component" value="Chromosome"/>
</dbReference>